<reference evidence="6 7" key="1">
    <citation type="submission" date="2020-02" db="EMBL/GenBank/DDBJ databases">
        <authorList>
            <person name="Dziuba M."/>
            <person name="Kuznetsov B."/>
            <person name="Mardanov A."/>
            <person name="Ravin N."/>
            <person name="Grouzdev D."/>
        </authorList>
    </citation>
    <scope>NUCLEOTIDE SEQUENCE [LARGE SCALE GENOMIC DNA]</scope>
    <source>
        <strain evidence="6 7">SpK</strain>
    </source>
</reference>
<evidence type="ECO:0000313" key="6">
    <source>
        <dbReference type="EMBL" id="NFV78841.1"/>
    </source>
</evidence>
<dbReference type="CDD" id="cd06262">
    <property type="entry name" value="metallo-hydrolase-like_MBL-fold"/>
    <property type="match status" value="1"/>
</dbReference>
<organism evidence="6 7">
    <name type="scientific">Magnetospirillum aberrantis SpK</name>
    <dbReference type="NCBI Taxonomy" id="908842"/>
    <lineage>
        <taxon>Bacteria</taxon>
        <taxon>Pseudomonadati</taxon>
        <taxon>Pseudomonadota</taxon>
        <taxon>Alphaproteobacteria</taxon>
        <taxon>Rhodospirillales</taxon>
        <taxon>Rhodospirillaceae</taxon>
        <taxon>Magnetospirillum</taxon>
    </lineage>
</organism>
<evidence type="ECO:0000259" key="5">
    <source>
        <dbReference type="SMART" id="SM00849"/>
    </source>
</evidence>
<dbReference type="AlphaFoldDB" id="A0A7C9QS49"/>
<dbReference type="SMART" id="SM00849">
    <property type="entry name" value="Lactamase_B"/>
    <property type="match status" value="1"/>
</dbReference>
<dbReference type="Proteomes" id="UP000480684">
    <property type="component" value="Unassembled WGS sequence"/>
</dbReference>
<protein>
    <submittedName>
        <fullName evidence="6">MBL fold metallo-hydrolase</fullName>
    </submittedName>
</protein>
<evidence type="ECO:0000313" key="7">
    <source>
        <dbReference type="Proteomes" id="UP000480684"/>
    </source>
</evidence>
<accession>A0A7C9QS49</accession>
<dbReference type="Gene3D" id="3.60.15.10">
    <property type="entry name" value="Ribonuclease Z/Hydroxyacylglutathione hydrolase-like"/>
    <property type="match status" value="1"/>
</dbReference>
<gene>
    <name evidence="6" type="ORF">G4223_01750</name>
</gene>
<dbReference type="GO" id="GO:0016787">
    <property type="term" value="F:hydrolase activity"/>
    <property type="evidence" value="ECO:0007669"/>
    <property type="project" value="UniProtKB-KW"/>
</dbReference>
<keyword evidence="2" id="KW-0479">Metal-binding</keyword>
<keyword evidence="3 6" id="KW-0378">Hydrolase</keyword>
<proteinExistence type="predicted"/>
<sequence length="218" mass="23322">MSVHHLGEFGDFSLTVVVTSPPWYENAYIVRHRASGQLVVVDPGGDAERILAAVSAENGTPVAIWLTHGHPDHLGAAGAIEDALDIDTIAHQDELPVIAAAGDLARSFTGESMSGPRRVRTFADESPLTLGGAEVAVTHTPGHTPGGVCFDFGGFALTGDTLFRQGVGRTDLPGGSEEKLWQSIPRFLGRVSDDTVLFSGHGPEWRAADARRWWKFMV</sequence>
<dbReference type="PANTHER" id="PTHR46233:SF3">
    <property type="entry name" value="HYDROXYACYLGLUTATHIONE HYDROLASE GLOC"/>
    <property type="match status" value="1"/>
</dbReference>
<dbReference type="Pfam" id="PF00753">
    <property type="entry name" value="Lactamase_B"/>
    <property type="match status" value="1"/>
</dbReference>
<evidence type="ECO:0000256" key="2">
    <source>
        <dbReference type="ARBA" id="ARBA00022723"/>
    </source>
</evidence>
<evidence type="ECO:0000256" key="3">
    <source>
        <dbReference type="ARBA" id="ARBA00022801"/>
    </source>
</evidence>
<dbReference type="InterPro" id="IPR051453">
    <property type="entry name" value="MBL_Glyoxalase_II"/>
</dbReference>
<dbReference type="SUPFAM" id="SSF56281">
    <property type="entry name" value="Metallo-hydrolase/oxidoreductase"/>
    <property type="match status" value="1"/>
</dbReference>
<feature type="domain" description="Metallo-beta-lactamase" evidence="5">
    <location>
        <begin position="24"/>
        <end position="201"/>
    </location>
</feature>
<dbReference type="RefSeq" id="WP_163674165.1">
    <property type="nucleotide sequence ID" value="NZ_JAAIYP010000007.1"/>
</dbReference>
<dbReference type="InterPro" id="IPR036866">
    <property type="entry name" value="RibonucZ/Hydroxyglut_hydro"/>
</dbReference>
<name>A0A7C9QS49_9PROT</name>
<dbReference type="GO" id="GO:0046872">
    <property type="term" value="F:metal ion binding"/>
    <property type="evidence" value="ECO:0007669"/>
    <property type="project" value="UniProtKB-KW"/>
</dbReference>
<evidence type="ECO:0000256" key="1">
    <source>
        <dbReference type="ARBA" id="ARBA00001947"/>
    </source>
</evidence>
<keyword evidence="7" id="KW-1185">Reference proteome</keyword>
<evidence type="ECO:0000256" key="4">
    <source>
        <dbReference type="ARBA" id="ARBA00022833"/>
    </source>
</evidence>
<comment type="caution">
    <text evidence="6">The sequence shown here is derived from an EMBL/GenBank/DDBJ whole genome shotgun (WGS) entry which is preliminary data.</text>
</comment>
<dbReference type="PANTHER" id="PTHR46233">
    <property type="entry name" value="HYDROXYACYLGLUTATHIONE HYDROLASE GLOC"/>
    <property type="match status" value="1"/>
</dbReference>
<dbReference type="InterPro" id="IPR001279">
    <property type="entry name" value="Metallo-B-lactamas"/>
</dbReference>
<dbReference type="EMBL" id="JAAIYP010000007">
    <property type="protein sequence ID" value="NFV78841.1"/>
    <property type="molecule type" value="Genomic_DNA"/>
</dbReference>
<comment type="cofactor">
    <cofactor evidence="1">
        <name>Zn(2+)</name>
        <dbReference type="ChEBI" id="CHEBI:29105"/>
    </cofactor>
</comment>
<keyword evidence="4" id="KW-0862">Zinc</keyword>